<feature type="transmembrane region" description="Helical" evidence="8">
    <location>
        <begin position="56"/>
        <end position="78"/>
    </location>
</feature>
<evidence type="ECO:0000256" key="4">
    <source>
        <dbReference type="ARBA" id="ARBA00022679"/>
    </source>
</evidence>
<feature type="transmembrane region" description="Helical" evidence="8">
    <location>
        <begin position="137"/>
        <end position="153"/>
    </location>
</feature>
<name>A0A1G9R6V0_9FIRM</name>
<feature type="transmembrane region" description="Helical" evidence="8">
    <location>
        <begin position="365"/>
        <end position="381"/>
    </location>
</feature>
<keyword evidence="5 8" id="KW-0812">Transmembrane</keyword>
<evidence type="ECO:0000256" key="8">
    <source>
        <dbReference type="SAM" id="Phobius"/>
    </source>
</evidence>
<feature type="transmembrane region" description="Helical" evidence="8">
    <location>
        <begin position="338"/>
        <end position="359"/>
    </location>
</feature>
<dbReference type="InterPro" id="IPR038731">
    <property type="entry name" value="RgtA/B/C-like"/>
</dbReference>
<keyword evidence="6 8" id="KW-1133">Transmembrane helix</keyword>
<keyword evidence="3" id="KW-0328">Glycosyltransferase</keyword>
<dbReference type="STRING" id="349095.SAMN05660299_00408"/>
<dbReference type="Proteomes" id="UP000199309">
    <property type="component" value="Unassembled WGS sequence"/>
</dbReference>
<organism evidence="11 12">
    <name type="scientific">Megasphaera paucivorans</name>
    <dbReference type="NCBI Taxonomy" id="349095"/>
    <lineage>
        <taxon>Bacteria</taxon>
        <taxon>Bacillati</taxon>
        <taxon>Bacillota</taxon>
        <taxon>Negativicutes</taxon>
        <taxon>Veillonellales</taxon>
        <taxon>Veillonellaceae</taxon>
        <taxon>Megasphaera</taxon>
    </lineage>
</organism>
<feature type="signal peptide" evidence="9">
    <location>
        <begin position="1"/>
        <end position="24"/>
    </location>
</feature>
<keyword evidence="4 11" id="KW-0808">Transferase</keyword>
<dbReference type="PANTHER" id="PTHR33908">
    <property type="entry name" value="MANNOSYLTRANSFERASE YKCB-RELATED"/>
    <property type="match status" value="1"/>
</dbReference>
<keyword evidence="2" id="KW-1003">Cell membrane</keyword>
<keyword evidence="12" id="KW-1185">Reference proteome</keyword>
<feature type="transmembrane region" description="Helical" evidence="8">
    <location>
        <begin position="165"/>
        <end position="191"/>
    </location>
</feature>
<dbReference type="AlphaFoldDB" id="A0A1G9R6V0"/>
<evidence type="ECO:0000256" key="3">
    <source>
        <dbReference type="ARBA" id="ARBA00022676"/>
    </source>
</evidence>
<feature type="transmembrane region" description="Helical" evidence="8">
    <location>
        <begin position="388"/>
        <end position="406"/>
    </location>
</feature>
<feature type="transmembrane region" description="Helical" evidence="8">
    <location>
        <begin position="255"/>
        <end position="278"/>
    </location>
</feature>
<evidence type="ECO:0000259" key="10">
    <source>
        <dbReference type="Pfam" id="PF13231"/>
    </source>
</evidence>
<feature type="transmembrane region" description="Helical" evidence="8">
    <location>
        <begin position="313"/>
        <end position="331"/>
    </location>
</feature>
<comment type="subcellular location">
    <subcellularLocation>
        <location evidence="1">Cell membrane</location>
        <topology evidence="1">Multi-pass membrane protein</topology>
    </subcellularLocation>
</comment>
<evidence type="ECO:0000313" key="11">
    <source>
        <dbReference type="EMBL" id="SDM18557.1"/>
    </source>
</evidence>
<feature type="transmembrane region" description="Helical" evidence="8">
    <location>
        <begin position="85"/>
        <end position="103"/>
    </location>
</feature>
<feature type="transmembrane region" description="Helical" evidence="8">
    <location>
        <begin position="287"/>
        <end position="307"/>
    </location>
</feature>
<dbReference type="PANTHER" id="PTHR33908:SF3">
    <property type="entry name" value="UNDECAPRENYL PHOSPHATE-ALPHA-4-AMINO-4-DEOXY-L-ARABINOSE ARABINOSYL TRANSFERASE"/>
    <property type="match status" value="1"/>
</dbReference>
<proteinExistence type="predicted"/>
<dbReference type="GO" id="GO:0016763">
    <property type="term" value="F:pentosyltransferase activity"/>
    <property type="evidence" value="ECO:0007669"/>
    <property type="project" value="TreeGrafter"/>
</dbReference>
<reference evidence="11 12" key="1">
    <citation type="submission" date="2016-10" db="EMBL/GenBank/DDBJ databases">
        <authorList>
            <person name="de Groot N.N."/>
        </authorList>
    </citation>
    <scope>NUCLEOTIDE SEQUENCE [LARGE SCALE GENOMIC DNA]</scope>
    <source>
        <strain evidence="11 12">DSM 16981</strain>
    </source>
</reference>
<evidence type="ECO:0000256" key="1">
    <source>
        <dbReference type="ARBA" id="ARBA00004651"/>
    </source>
</evidence>
<evidence type="ECO:0000256" key="6">
    <source>
        <dbReference type="ARBA" id="ARBA00022989"/>
    </source>
</evidence>
<dbReference type="GO" id="GO:0005886">
    <property type="term" value="C:plasma membrane"/>
    <property type="evidence" value="ECO:0007669"/>
    <property type="project" value="UniProtKB-SubCell"/>
</dbReference>
<keyword evidence="7 8" id="KW-0472">Membrane</keyword>
<dbReference type="Pfam" id="PF13231">
    <property type="entry name" value="PMT_2"/>
    <property type="match status" value="1"/>
</dbReference>
<gene>
    <name evidence="11" type="ORF">SAMN05660299_00408</name>
</gene>
<evidence type="ECO:0000256" key="2">
    <source>
        <dbReference type="ARBA" id="ARBA00022475"/>
    </source>
</evidence>
<protein>
    <submittedName>
        <fullName evidence="11">4-amino-4-deoxy-L-arabinose transferase</fullName>
    </submittedName>
</protein>
<evidence type="ECO:0000256" key="7">
    <source>
        <dbReference type="ARBA" id="ARBA00023136"/>
    </source>
</evidence>
<dbReference type="RefSeq" id="WP_091647712.1">
    <property type="nucleotide sequence ID" value="NZ_FNHQ01000002.1"/>
</dbReference>
<evidence type="ECO:0000256" key="5">
    <source>
        <dbReference type="ARBA" id="ARBA00022692"/>
    </source>
</evidence>
<accession>A0A1G9R6V0</accession>
<feature type="chain" id="PRO_5011707433" evidence="9">
    <location>
        <begin position="25"/>
        <end position="532"/>
    </location>
</feature>
<feature type="domain" description="Glycosyltransferase RgtA/B/C/D-like" evidence="10">
    <location>
        <begin position="60"/>
        <end position="219"/>
    </location>
</feature>
<feature type="transmembrane region" description="Helical" evidence="8">
    <location>
        <begin position="203"/>
        <end position="222"/>
    </location>
</feature>
<dbReference type="GO" id="GO:0009103">
    <property type="term" value="P:lipopolysaccharide biosynthetic process"/>
    <property type="evidence" value="ECO:0007669"/>
    <property type="project" value="UniProtKB-ARBA"/>
</dbReference>
<keyword evidence="9" id="KW-0732">Signal</keyword>
<dbReference type="EMBL" id="FNHQ01000002">
    <property type="protein sequence ID" value="SDM18557.1"/>
    <property type="molecule type" value="Genomic_DNA"/>
</dbReference>
<dbReference type="GO" id="GO:0010041">
    <property type="term" value="P:response to iron(III) ion"/>
    <property type="evidence" value="ECO:0007669"/>
    <property type="project" value="TreeGrafter"/>
</dbReference>
<feature type="transmembrane region" description="Helical" evidence="8">
    <location>
        <begin position="109"/>
        <end position="128"/>
    </location>
</feature>
<dbReference type="OrthoDB" id="9775035at2"/>
<evidence type="ECO:0000256" key="9">
    <source>
        <dbReference type="SAM" id="SignalP"/>
    </source>
</evidence>
<dbReference type="InterPro" id="IPR050297">
    <property type="entry name" value="LipidA_mod_glycosyltrf_83"/>
</dbReference>
<evidence type="ECO:0000313" key="12">
    <source>
        <dbReference type="Proteomes" id="UP000199309"/>
    </source>
</evidence>
<sequence>MQRRYIFICLAVISLAFFLSGNSALPVTDPVESNYALTAKEMVLSGNWISPQIYGIYWYDKPIAIYWLLSLAYTVFGFTDFASRLPGAIFGMASVVITSWYAMRRTKNTVLSILTAAMTATSLEVWAISHSIITDQLLFFFTAGTMFFSYIGLTEGKSRYMIAAYAMAAGAVLTKGPVGIVLPGLFLLIFAALCRNAVYGKRIFNPWGIFIFFILALPWYGIMYNLHGQAFIDGFLGLNNVVRATVSEHPQMNVWYYYLVLIPVSLLPWTGPCLYALWKRRSRSDEYVFMTVWTLGTLLFYSCMATKYPTYSYIANIPLILLGTLGIQDIYNKDSRKLWTILTGPAIFYWLLLLTASFFVSWGNWWWLYICIPLSILMVVFSQWQRAYPAIPVLITISTIIIYSIIMQQGLTSFYSYRSADNALPAADHMKGKLFFYGEFRTSFVYYSGIPATFVENPGTDQNAALHRSNVWSKKHLYKQEDPYALLQSLQRKDPLSILVPEKFYTEYEHSIFISQTRFAGQFGNYRLYTNL</sequence>